<feature type="domain" description="PH" evidence="2">
    <location>
        <begin position="126"/>
        <end position="244"/>
    </location>
</feature>
<dbReference type="PROSITE" id="PS50003">
    <property type="entry name" value="PH_DOMAIN"/>
    <property type="match status" value="1"/>
</dbReference>
<feature type="compositionally biased region" description="Polar residues" evidence="1">
    <location>
        <begin position="89"/>
        <end position="99"/>
    </location>
</feature>
<feature type="compositionally biased region" description="Low complexity" evidence="1">
    <location>
        <begin position="709"/>
        <end position="718"/>
    </location>
</feature>
<feature type="compositionally biased region" description="Low complexity" evidence="1">
    <location>
        <begin position="663"/>
        <end position="676"/>
    </location>
</feature>
<dbReference type="EMBL" id="JABFCT010000002">
    <property type="protein sequence ID" value="KAF5878024.1"/>
    <property type="molecule type" value="Genomic_DNA"/>
</dbReference>
<evidence type="ECO:0000313" key="3">
    <source>
        <dbReference type="EMBL" id="KAF5878024.1"/>
    </source>
</evidence>
<feature type="compositionally biased region" description="Polar residues" evidence="1">
    <location>
        <begin position="1158"/>
        <end position="1197"/>
    </location>
</feature>
<feature type="compositionally biased region" description="Basic and acidic residues" evidence="1">
    <location>
        <begin position="540"/>
        <end position="553"/>
    </location>
</feature>
<dbReference type="GeneID" id="59254328"/>
<feature type="region of interest" description="Disordered" evidence="1">
    <location>
        <begin position="613"/>
        <end position="679"/>
    </location>
</feature>
<feature type="compositionally biased region" description="Polar residues" evidence="1">
    <location>
        <begin position="621"/>
        <end position="651"/>
    </location>
</feature>
<dbReference type="Proteomes" id="UP000531561">
    <property type="component" value="Unassembled WGS sequence"/>
</dbReference>
<reference evidence="3 4" key="1">
    <citation type="journal article" date="2020" name="Phytopathology">
        <title>A high-quality genome resource of Botrytis fragariae, a new and rapidly spreading fungal pathogen causing strawberry gray mold in the U.S.A.</title>
        <authorList>
            <person name="Wu Y."/>
            <person name="Saski C.A."/>
            <person name="Schnabel G."/>
            <person name="Xiao S."/>
            <person name="Hu M."/>
        </authorList>
    </citation>
    <scope>NUCLEOTIDE SEQUENCE [LARGE SCALE GENOMIC DNA]</scope>
    <source>
        <strain evidence="3 4">BVB16</strain>
    </source>
</reference>
<feature type="region of interest" description="Disordered" evidence="1">
    <location>
        <begin position="333"/>
        <end position="473"/>
    </location>
</feature>
<dbReference type="InterPro" id="IPR058155">
    <property type="entry name" value="Skg3/CAF120-like_PH"/>
</dbReference>
<gene>
    <name evidence="3" type="ORF">Bfra_000191</name>
</gene>
<feature type="region of interest" description="Disordered" evidence="1">
    <location>
        <begin position="772"/>
        <end position="822"/>
    </location>
</feature>
<evidence type="ECO:0000259" key="2">
    <source>
        <dbReference type="PROSITE" id="PS50003"/>
    </source>
</evidence>
<feature type="region of interest" description="Disordered" evidence="1">
    <location>
        <begin position="859"/>
        <end position="911"/>
    </location>
</feature>
<feature type="region of interest" description="Disordered" evidence="1">
    <location>
        <begin position="963"/>
        <end position="998"/>
    </location>
</feature>
<name>A0A8H6EMY0_9HELO</name>
<proteinExistence type="predicted"/>
<dbReference type="OrthoDB" id="5563754at2759"/>
<dbReference type="RefSeq" id="XP_037196969.1">
    <property type="nucleotide sequence ID" value="XM_037330636.1"/>
</dbReference>
<feature type="compositionally biased region" description="Basic and acidic residues" evidence="1">
    <location>
        <begin position="804"/>
        <end position="813"/>
    </location>
</feature>
<feature type="compositionally biased region" description="Polar residues" evidence="1">
    <location>
        <begin position="36"/>
        <end position="81"/>
    </location>
</feature>
<dbReference type="InterPro" id="IPR011993">
    <property type="entry name" value="PH-like_dom_sf"/>
</dbReference>
<feature type="compositionally biased region" description="Polar residues" evidence="1">
    <location>
        <begin position="1100"/>
        <end position="1119"/>
    </location>
</feature>
<dbReference type="SMART" id="SM00233">
    <property type="entry name" value="PH"/>
    <property type="match status" value="1"/>
</dbReference>
<feature type="compositionally biased region" description="Polar residues" evidence="1">
    <location>
        <begin position="333"/>
        <end position="354"/>
    </location>
</feature>
<dbReference type="FunFam" id="2.30.29.30:FF:000203">
    <property type="entry name" value="PH domain-containing protein"/>
    <property type="match status" value="1"/>
</dbReference>
<feature type="compositionally biased region" description="Low complexity" evidence="1">
    <location>
        <begin position="1202"/>
        <end position="1225"/>
    </location>
</feature>
<feature type="region of interest" description="Disordered" evidence="1">
    <location>
        <begin position="1100"/>
        <end position="1134"/>
    </location>
</feature>
<dbReference type="SUPFAM" id="SSF50729">
    <property type="entry name" value="PH domain-like"/>
    <property type="match status" value="1"/>
</dbReference>
<dbReference type="AlphaFoldDB" id="A0A8H6EMY0"/>
<sequence>MGRNRVMSFMSQFRDRDSHSPTRPPPSTGRARSRTESYTQQGSQDTGKSSSGREPFPTSSFQMPSHQESPSSEVRASPQPTRTRERASSRPTSMAQTFQPPLMDVNQDTLPELQPIFTFLNSHSNKLYQEGYFLKLDDQNIHGKANADRTWTECFAQLVGTILSLWDAAELDAAGQDGEVLPKFINLTDASIKMIESLPTRSPTEAPLQNVLSISTAGKNRYLLHFNSHHSLVQWTAGIRLCMFEHASLQEAYTGALIAVYDTFGLYGRPGRLIAETNDTRSLMFAMPEHRRYGYLETLDVSSLISEPGSANWLESEWRGRMKDLTAKRMVTLRNNSQRNSQYGSRRSRNSVGNPRTRLQFDDAASVRSSPSIQFGARPSGDVGYSGLPRTDSTPVAFQPSKTSGPSHQRSISESLPPSRDQNQNPSVFDGAFEPAPIPPLHTGSGLKYVQDATPSPDRLSSEDEQAASATPVRELQELQTVTIPEPVAAPPAFKHAPGAKPPSKPLQSTDLRKANNRMSTATLSQLTGAAGAAATYQSQDRRGLNAQTHDRIEEDEDQGRGVLSDVTRYHHMPANHNIINEGIVATYEPRNEQEPTLPSNRDQIPYQNQYYQSNNTNFNSRSQPNLSNDMLPPKNSSSQPSRLQTSQSISRKPLPTREENQSSPSSSHPPSSSGSLTQHILDSGAFDLILPKADDFKLPQMNRHNSDLSSAYDDAASTGTPDYASTKKSVRSVRTQESVEKPRAGKKKIIGNIEVGQPLYGDENTLSKGVDIDFGPTFDLNRAPGQNSPSPPPKQNNFNQSSPEKRPSHERSPSGNAVAWQPGMSATAANNTFGHKQGMTAEEYVQQRSMVAATTPQYIHQRQPSGNILRATSPTPARATPSPTPGRYTPSPTPGQTSKRSSALIGQHSRHSSADLLNFNEGHGQNRHSRHSSADLLNFNEGHGQNRNSRRNSTDLLNSAEVYGQQQHARRSSADLLRPSSRGANRVLGPSGNGTVTTNLSAREQAFVAKITGGPLIAMVKNTNKDNVVSAGLVGAIGSREKEKQHVKQGLKSQSIQHAIALRQQQLAQQQQQQQQQQAEQRRLDQQLAEQTRLLQQTEQNRRQSQYANTNYSPSQFAVPSKRGSWMGPNFPQAAAWTTPGQSPGQYQTTLAHSPGQYQTTMAHSPGQYQTTLAHSPGQYQPTLAHSPGQYQTTLAHSPGYQASPHQYSQQQQYFPQYPPTQGQRNSGYYG</sequence>
<feature type="region of interest" description="Disordered" evidence="1">
    <location>
        <begin position="1"/>
        <end position="100"/>
    </location>
</feature>
<feature type="region of interest" description="Disordered" evidence="1">
    <location>
        <begin position="533"/>
        <end position="560"/>
    </location>
</feature>
<accession>A0A8H6EMY0</accession>
<keyword evidence="4" id="KW-1185">Reference proteome</keyword>
<feature type="compositionally biased region" description="Polar residues" evidence="1">
    <location>
        <begin position="391"/>
        <end position="427"/>
    </location>
</feature>
<dbReference type="Pfam" id="PF00169">
    <property type="entry name" value="PH"/>
    <property type="match status" value="1"/>
</dbReference>
<dbReference type="Gene3D" id="2.30.29.30">
    <property type="entry name" value="Pleckstrin-homology domain (PH domain)/Phosphotyrosine-binding domain (PTB)"/>
    <property type="match status" value="1"/>
</dbReference>
<evidence type="ECO:0000256" key="1">
    <source>
        <dbReference type="SAM" id="MobiDB-lite"/>
    </source>
</evidence>
<evidence type="ECO:0000313" key="4">
    <source>
        <dbReference type="Proteomes" id="UP000531561"/>
    </source>
</evidence>
<comment type="caution">
    <text evidence="3">The sequence shown here is derived from an EMBL/GenBank/DDBJ whole genome shotgun (WGS) entry which is preliminary data.</text>
</comment>
<protein>
    <submittedName>
        <fullName evidence="3">Putative ph domain-containing protein</fullName>
    </submittedName>
</protein>
<feature type="region of interest" description="Disordered" evidence="1">
    <location>
        <begin position="709"/>
        <end position="746"/>
    </location>
</feature>
<feature type="region of interest" description="Disordered" evidence="1">
    <location>
        <begin position="489"/>
        <end position="510"/>
    </location>
</feature>
<dbReference type="Pfam" id="PF25381">
    <property type="entry name" value="PH_26"/>
    <property type="match status" value="1"/>
</dbReference>
<feature type="compositionally biased region" description="Low complexity" evidence="1">
    <location>
        <begin position="871"/>
        <end position="882"/>
    </location>
</feature>
<dbReference type="InterPro" id="IPR001849">
    <property type="entry name" value="PH_domain"/>
</dbReference>
<feature type="region of interest" description="Disordered" evidence="1">
    <location>
        <begin position="1158"/>
        <end position="1232"/>
    </location>
</feature>
<organism evidence="3 4">
    <name type="scientific">Botrytis fragariae</name>
    <dbReference type="NCBI Taxonomy" id="1964551"/>
    <lineage>
        <taxon>Eukaryota</taxon>
        <taxon>Fungi</taxon>
        <taxon>Dikarya</taxon>
        <taxon>Ascomycota</taxon>
        <taxon>Pezizomycotina</taxon>
        <taxon>Leotiomycetes</taxon>
        <taxon>Helotiales</taxon>
        <taxon>Sclerotiniaceae</taxon>
        <taxon>Botrytis</taxon>
    </lineage>
</organism>